<keyword evidence="3" id="KW-0645">Protease</keyword>
<dbReference type="AlphaFoldDB" id="A0A8T7MAA0"/>
<dbReference type="EMBL" id="JACATZ010000003">
    <property type="protein sequence ID" value="NWJ49067.1"/>
    <property type="molecule type" value="Genomic_DNA"/>
</dbReference>
<evidence type="ECO:0000256" key="4">
    <source>
        <dbReference type="ARBA" id="ARBA00022723"/>
    </source>
</evidence>
<dbReference type="GO" id="GO:0016485">
    <property type="term" value="P:protein processing"/>
    <property type="evidence" value="ECO:0007669"/>
    <property type="project" value="TreeGrafter"/>
</dbReference>
<keyword evidence="4" id="KW-0479">Metal-binding</keyword>
<dbReference type="PRINTS" id="PR00446">
    <property type="entry name" value="HYDRGNUPTAKE"/>
</dbReference>
<dbReference type="CDD" id="cd06062">
    <property type="entry name" value="H2MP_MemB-H2up"/>
    <property type="match status" value="1"/>
</dbReference>
<evidence type="ECO:0000256" key="2">
    <source>
        <dbReference type="ARBA" id="ARBA00022596"/>
    </source>
</evidence>
<organism evidence="7 9">
    <name type="scientific">Candidatus Chlorohelix allophototropha</name>
    <dbReference type="NCBI Taxonomy" id="3003348"/>
    <lineage>
        <taxon>Bacteria</taxon>
        <taxon>Bacillati</taxon>
        <taxon>Chloroflexota</taxon>
        <taxon>Chloroflexia</taxon>
        <taxon>Candidatus Chloroheliales</taxon>
        <taxon>Candidatus Chloroheliaceae</taxon>
        <taxon>Candidatus Chlorohelix</taxon>
    </lineage>
</organism>
<dbReference type="PANTHER" id="PTHR30302:SF1">
    <property type="entry name" value="HYDROGENASE 2 MATURATION PROTEASE"/>
    <property type="match status" value="1"/>
</dbReference>
<evidence type="ECO:0000256" key="6">
    <source>
        <dbReference type="ARBA" id="ARBA00022801"/>
    </source>
</evidence>
<dbReference type="NCBIfam" id="TIGR00072">
    <property type="entry name" value="hydrog_prot"/>
    <property type="match status" value="1"/>
</dbReference>
<evidence type="ECO:0000256" key="1">
    <source>
        <dbReference type="ARBA" id="ARBA00006814"/>
    </source>
</evidence>
<dbReference type="GO" id="GO:0008047">
    <property type="term" value="F:enzyme activator activity"/>
    <property type="evidence" value="ECO:0007669"/>
    <property type="project" value="InterPro"/>
</dbReference>
<dbReference type="GO" id="GO:0046872">
    <property type="term" value="F:metal ion binding"/>
    <property type="evidence" value="ECO:0007669"/>
    <property type="project" value="UniProtKB-KW"/>
</dbReference>
<dbReference type="FunFam" id="3.40.50.1450:FF:000002">
    <property type="entry name" value="Hydrogenase 1 maturation protease"/>
    <property type="match status" value="1"/>
</dbReference>
<name>A0A8T7MAA0_9CHLR</name>
<reference evidence="7 9" key="1">
    <citation type="submission" date="2020-06" db="EMBL/GenBank/DDBJ databases">
        <title>Anoxygenic phototrophic Chloroflexota member uses a Type I reaction center.</title>
        <authorList>
            <person name="Tsuji J.M."/>
            <person name="Shaw N.A."/>
            <person name="Nagashima S."/>
            <person name="Venkiteswaran J."/>
            <person name="Schiff S.L."/>
            <person name="Hanada S."/>
            <person name="Tank M."/>
            <person name="Neufeld J.D."/>
        </authorList>
    </citation>
    <scope>NUCLEOTIDE SEQUENCE [LARGE SCALE GENOMIC DNA]</scope>
    <source>
        <strain evidence="7">L227-S17</strain>
    </source>
</reference>
<keyword evidence="2" id="KW-0533">Nickel</keyword>
<dbReference type="Proteomes" id="UP001431572">
    <property type="component" value="Chromosome 2"/>
</dbReference>
<dbReference type="SUPFAM" id="SSF53163">
    <property type="entry name" value="HybD-like"/>
    <property type="match status" value="1"/>
</dbReference>
<sequence>MAVESPLSGTELAVVVLGLGNLLRRDEGLGIRALQRLEERYQLPDTLQLVDGGTLGLDLICYLENAPRLLVLDAALTEGPPGTLTRLIGEDVPIFFSKRTSMHEVGLADMLAVTRLRGTEPGELVVLGMQPDIIELGWELSDVVEAHLDNLVDAAIAELERWGVVITQK</sequence>
<protein>
    <submittedName>
        <fullName evidence="7">HyaD/HybD family hydrogenase maturation endopeptidase</fullName>
    </submittedName>
</protein>
<dbReference type="InterPro" id="IPR023430">
    <property type="entry name" value="Pept_HybD-like_dom_sf"/>
</dbReference>
<comment type="similarity">
    <text evidence="1">Belongs to the peptidase A31 family.</text>
</comment>
<evidence type="ECO:0000313" key="7">
    <source>
        <dbReference type="EMBL" id="NWJ49067.1"/>
    </source>
</evidence>
<evidence type="ECO:0000256" key="3">
    <source>
        <dbReference type="ARBA" id="ARBA00022670"/>
    </source>
</evidence>
<keyword evidence="10" id="KW-1185">Reference proteome</keyword>
<evidence type="ECO:0000256" key="5">
    <source>
        <dbReference type="ARBA" id="ARBA00022750"/>
    </source>
</evidence>
<dbReference type="GO" id="GO:0004190">
    <property type="term" value="F:aspartic-type endopeptidase activity"/>
    <property type="evidence" value="ECO:0007669"/>
    <property type="project" value="UniProtKB-KW"/>
</dbReference>
<evidence type="ECO:0000313" key="10">
    <source>
        <dbReference type="Proteomes" id="UP001431572"/>
    </source>
</evidence>
<dbReference type="Proteomes" id="UP000521676">
    <property type="component" value="Unassembled WGS sequence"/>
</dbReference>
<gene>
    <name evidence="7" type="ORF">HXX08_24685</name>
    <name evidence="8" type="ORF">OZ401_002586</name>
</gene>
<dbReference type="RefSeq" id="WP_341470898.1">
    <property type="nucleotide sequence ID" value="NZ_CP128400.1"/>
</dbReference>
<reference evidence="8" key="2">
    <citation type="journal article" date="2024" name="Nature">
        <title>Anoxygenic phototroph of the Chloroflexota uses a type I reaction centre.</title>
        <authorList>
            <person name="Tsuji J.M."/>
            <person name="Shaw N.A."/>
            <person name="Nagashima S."/>
            <person name="Venkiteswaran J.J."/>
            <person name="Schiff S.L."/>
            <person name="Watanabe T."/>
            <person name="Fukui M."/>
            <person name="Hanada S."/>
            <person name="Tank M."/>
            <person name="Neufeld J.D."/>
        </authorList>
    </citation>
    <scope>NUCLEOTIDE SEQUENCE</scope>
    <source>
        <strain evidence="8">L227-S17</strain>
    </source>
</reference>
<proteinExistence type="inferred from homology"/>
<keyword evidence="5" id="KW-0064">Aspartyl protease</keyword>
<evidence type="ECO:0000313" key="8">
    <source>
        <dbReference type="EMBL" id="WJW68995.1"/>
    </source>
</evidence>
<dbReference type="EMBL" id="CP128400">
    <property type="protein sequence ID" value="WJW68995.1"/>
    <property type="molecule type" value="Genomic_DNA"/>
</dbReference>
<keyword evidence="6" id="KW-0378">Hydrolase</keyword>
<accession>A0A8T7MAA0</accession>
<dbReference type="Pfam" id="PF01750">
    <property type="entry name" value="HycI"/>
    <property type="match status" value="1"/>
</dbReference>
<evidence type="ECO:0000313" key="9">
    <source>
        <dbReference type="Proteomes" id="UP000521676"/>
    </source>
</evidence>
<dbReference type="PANTHER" id="PTHR30302">
    <property type="entry name" value="HYDROGENASE 1 MATURATION PROTEASE"/>
    <property type="match status" value="1"/>
</dbReference>
<dbReference type="Gene3D" id="3.40.50.1450">
    <property type="entry name" value="HybD-like"/>
    <property type="match status" value="1"/>
</dbReference>
<dbReference type="InterPro" id="IPR000671">
    <property type="entry name" value="Peptidase_A31"/>
</dbReference>